<dbReference type="AlphaFoldDB" id="A0A365U631"/>
<comment type="caution">
    <text evidence="1">The sequence shown here is derived from an EMBL/GenBank/DDBJ whole genome shotgun (WGS) entry which is preliminary data.</text>
</comment>
<keyword evidence="2" id="KW-1185">Reference proteome</keyword>
<dbReference type="InterPro" id="IPR001343">
    <property type="entry name" value="Hemolysn_Ca-bd"/>
</dbReference>
<dbReference type="InterPro" id="IPR018511">
    <property type="entry name" value="Hemolysin-typ_Ca-bd_CS"/>
</dbReference>
<evidence type="ECO:0000313" key="1">
    <source>
        <dbReference type="EMBL" id="RBI82693.1"/>
    </source>
</evidence>
<dbReference type="InterPro" id="IPR011049">
    <property type="entry name" value="Serralysin-like_metalloprot_C"/>
</dbReference>
<dbReference type="Pfam" id="PF00353">
    <property type="entry name" value="HemolysinCabind"/>
    <property type="match status" value="1"/>
</dbReference>
<evidence type="ECO:0000313" key="2">
    <source>
        <dbReference type="Proteomes" id="UP000253370"/>
    </source>
</evidence>
<feature type="non-terminal residue" evidence="1">
    <location>
        <position position="106"/>
    </location>
</feature>
<reference evidence="1 2" key="1">
    <citation type="submission" date="2018-07" db="EMBL/GenBank/DDBJ databases">
        <title>Rhodosalinus sp. strain E84T genomic sequence and assembly.</title>
        <authorList>
            <person name="Liu Z.-W."/>
            <person name="Lu D.-C."/>
        </authorList>
    </citation>
    <scope>NUCLEOTIDE SEQUENCE [LARGE SCALE GENOMIC DNA]</scope>
    <source>
        <strain evidence="1 2">E84</strain>
    </source>
</reference>
<dbReference type="PROSITE" id="PS00330">
    <property type="entry name" value="HEMOLYSIN_CALCIUM"/>
    <property type="match status" value="1"/>
</dbReference>
<dbReference type="Proteomes" id="UP000253370">
    <property type="component" value="Unassembled WGS sequence"/>
</dbReference>
<dbReference type="PRINTS" id="PR00313">
    <property type="entry name" value="CABNDNGRPT"/>
</dbReference>
<name>A0A365U631_9RHOB</name>
<dbReference type="SUPFAM" id="SSF51120">
    <property type="entry name" value="beta-Roll"/>
    <property type="match status" value="1"/>
</dbReference>
<dbReference type="GO" id="GO:0005509">
    <property type="term" value="F:calcium ion binding"/>
    <property type="evidence" value="ECO:0007669"/>
    <property type="project" value="InterPro"/>
</dbReference>
<dbReference type="EMBL" id="QNTQ01000030">
    <property type="protein sequence ID" value="RBI82693.1"/>
    <property type="molecule type" value="Genomic_DNA"/>
</dbReference>
<evidence type="ECO:0008006" key="3">
    <source>
        <dbReference type="Google" id="ProtNLM"/>
    </source>
</evidence>
<dbReference type="Gene3D" id="2.150.10.10">
    <property type="entry name" value="Serralysin-like metalloprotease, C-terminal"/>
    <property type="match status" value="1"/>
</dbReference>
<accession>A0A365U631</accession>
<protein>
    <recommendedName>
        <fullName evidence="3">Hemolysin-type calcium-binding repeat-containing protein</fullName>
    </recommendedName>
</protein>
<proteinExistence type="predicted"/>
<sequence>MKTPYENFPGVGYSGTLGTDNINLNAAEFVGVTKAKGRDGDDALLGDEENNWLGGDAGNDFLAGEGGSDELYGGAGFDMILGDGRLANALPDHVPGDDHIETDGGV</sequence>
<gene>
    <name evidence="1" type="ORF">DRV85_18385</name>
</gene>
<organism evidence="1 2">
    <name type="scientific">Rhodosalinus halophilus</name>
    <dbReference type="NCBI Taxonomy" id="2259333"/>
    <lineage>
        <taxon>Bacteria</taxon>
        <taxon>Pseudomonadati</taxon>
        <taxon>Pseudomonadota</taxon>
        <taxon>Alphaproteobacteria</taxon>
        <taxon>Rhodobacterales</taxon>
        <taxon>Paracoccaceae</taxon>
        <taxon>Rhodosalinus</taxon>
    </lineage>
</organism>